<comment type="caution">
    <text evidence="3">The sequence shown here is derived from an EMBL/GenBank/DDBJ whole genome shotgun (WGS) entry which is preliminary data.</text>
</comment>
<dbReference type="AlphaFoldDB" id="A0A0M2PUL2"/>
<keyword evidence="1" id="KW-0812">Transmembrane</keyword>
<organism evidence="3 4">
    <name type="scientific">Prochlorothrix hollandica PCC 9006 = CALU 1027</name>
    <dbReference type="NCBI Taxonomy" id="317619"/>
    <lineage>
        <taxon>Bacteria</taxon>
        <taxon>Bacillati</taxon>
        <taxon>Cyanobacteriota</taxon>
        <taxon>Cyanophyceae</taxon>
        <taxon>Prochlorotrichales</taxon>
        <taxon>Prochlorotrichaceae</taxon>
        <taxon>Prochlorothrix</taxon>
    </lineage>
</organism>
<keyword evidence="1" id="KW-0472">Membrane</keyword>
<evidence type="ECO:0000259" key="2">
    <source>
        <dbReference type="Pfam" id="PF02517"/>
    </source>
</evidence>
<dbReference type="STRING" id="317619.GCA_000332315_01647"/>
<feature type="domain" description="CAAX prenyl protease 2/Lysostaphin resistance protein A-like" evidence="2">
    <location>
        <begin position="75"/>
        <end position="163"/>
    </location>
</feature>
<dbReference type="Pfam" id="PF02517">
    <property type="entry name" value="Rce1-like"/>
    <property type="match status" value="1"/>
</dbReference>
<dbReference type="Proteomes" id="UP000034681">
    <property type="component" value="Unassembled WGS sequence"/>
</dbReference>
<dbReference type="InterPro" id="IPR003675">
    <property type="entry name" value="Rce1/LyrA-like_dom"/>
</dbReference>
<feature type="transmembrane region" description="Helical" evidence="1">
    <location>
        <begin position="98"/>
        <end position="120"/>
    </location>
</feature>
<sequence length="177" mass="19582">MAAIGITAFVLLLITKAWQAWGQVYPLGIRWTVWELGAGLGLGLAITVASGGLYALWPQYRASTTLYLDLVVKPLAWIDLVWLGLLPGLSEELLFRGMVLSAFGLGWGVLLLSSFCFGLLHLSSWQQWPYGVWASVVGLILALSVVWTGHLLVAVVAHMVTNMLWGGLWKWRYQQDL</sequence>
<dbReference type="InterPro" id="IPR052710">
    <property type="entry name" value="CAAX_protease"/>
</dbReference>
<evidence type="ECO:0000313" key="3">
    <source>
        <dbReference type="EMBL" id="KKI98792.1"/>
    </source>
</evidence>
<dbReference type="GO" id="GO:0004175">
    <property type="term" value="F:endopeptidase activity"/>
    <property type="evidence" value="ECO:0007669"/>
    <property type="project" value="UniProtKB-ARBA"/>
</dbReference>
<feature type="transmembrane region" description="Helical" evidence="1">
    <location>
        <begin position="38"/>
        <end position="57"/>
    </location>
</feature>
<gene>
    <name evidence="3" type="ORF">PROH_17620</name>
</gene>
<reference evidence="3" key="1">
    <citation type="submission" date="2012-04" db="EMBL/GenBank/DDBJ databases">
        <authorList>
            <person name="Borisov I.G."/>
            <person name="Ivanikova N.V."/>
            <person name="Pinevich A.V."/>
        </authorList>
    </citation>
    <scope>NUCLEOTIDE SEQUENCE</scope>
    <source>
        <strain evidence="3">CALU 1027</strain>
    </source>
</reference>
<evidence type="ECO:0000313" key="4">
    <source>
        <dbReference type="Proteomes" id="UP000034681"/>
    </source>
</evidence>
<protein>
    <submittedName>
        <fullName evidence="3">Abortive phage infection protein</fullName>
    </submittedName>
</protein>
<evidence type="ECO:0000256" key="1">
    <source>
        <dbReference type="SAM" id="Phobius"/>
    </source>
</evidence>
<keyword evidence="1" id="KW-1133">Transmembrane helix</keyword>
<name>A0A0M2PUL2_PROHO</name>
<feature type="transmembrane region" description="Helical" evidence="1">
    <location>
        <begin position="132"/>
        <end position="160"/>
    </location>
</feature>
<dbReference type="PANTHER" id="PTHR36435:SF1">
    <property type="entry name" value="CAAX AMINO TERMINAL PROTEASE FAMILY PROTEIN"/>
    <property type="match status" value="1"/>
</dbReference>
<dbReference type="EMBL" id="AJTX02000007">
    <property type="protein sequence ID" value="KKI98792.1"/>
    <property type="molecule type" value="Genomic_DNA"/>
</dbReference>
<dbReference type="PANTHER" id="PTHR36435">
    <property type="entry name" value="SLR1288 PROTEIN"/>
    <property type="match status" value="1"/>
</dbReference>
<dbReference type="GO" id="GO:0080120">
    <property type="term" value="P:CAAX-box protein maturation"/>
    <property type="evidence" value="ECO:0007669"/>
    <property type="project" value="UniProtKB-ARBA"/>
</dbReference>
<accession>A0A0M2PUL2</accession>
<proteinExistence type="predicted"/>
<dbReference type="eggNOG" id="COG1266">
    <property type="taxonomic scope" value="Bacteria"/>
</dbReference>
<keyword evidence="4" id="KW-1185">Reference proteome</keyword>